<organism evidence="1 2">
    <name type="scientific">Phyllosticta citriasiana</name>
    <dbReference type="NCBI Taxonomy" id="595635"/>
    <lineage>
        <taxon>Eukaryota</taxon>
        <taxon>Fungi</taxon>
        <taxon>Dikarya</taxon>
        <taxon>Ascomycota</taxon>
        <taxon>Pezizomycotina</taxon>
        <taxon>Dothideomycetes</taxon>
        <taxon>Dothideomycetes incertae sedis</taxon>
        <taxon>Botryosphaeriales</taxon>
        <taxon>Phyllostictaceae</taxon>
        <taxon>Phyllosticta</taxon>
    </lineage>
</organism>
<gene>
    <name evidence="1" type="ORF">IWZ03DRAFT_76860</name>
</gene>
<accession>A0ABR1K9B7</accession>
<reference evidence="1 2" key="1">
    <citation type="submission" date="2024-04" db="EMBL/GenBank/DDBJ databases">
        <title>Phyllosticta paracitricarpa is synonymous to the EU quarantine fungus P. citricarpa based on phylogenomic analyses.</title>
        <authorList>
            <consortium name="Lawrence Berkeley National Laboratory"/>
            <person name="Van Ingen-Buijs V.A."/>
            <person name="Van Westerhoven A.C."/>
            <person name="Haridas S."/>
            <person name="Skiadas P."/>
            <person name="Martin F."/>
            <person name="Groenewald J.Z."/>
            <person name="Crous P.W."/>
            <person name="Seidl M.F."/>
        </authorList>
    </citation>
    <scope>NUCLEOTIDE SEQUENCE [LARGE SCALE GENOMIC DNA]</scope>
    <source>
        <strain evidence="1 2">CBS 123371</strain>
    </source>
</reference>
<evidence type="ECO:0000313" key="2">
    <source>
        <dbReference type="Proteomes" id="UP001363622"/>
    </source>
</evidence>
<proteinExistence type="predicted"/>
<dbReference type="EMBL" id="JBBPHU010000014">
    <property type="protein sequence ID" value="KAK7510399.1"/>
    <property type="molecule type" value="Genomic_DNA"/>
</dbReference>
<feature type="non-terminal residue" evidence="1">
    <location>
        <position position="1"/>
    </location>
</feature>
<keyword evidence="2" id="KW-1185">Reference proteome</keyword>
<sequence length="106" mass="11489">AASESLKKTSASRLSRFRSQFSTRVALCPTPFHPPIHLSFLPPSPSSSPPPPRPLQTTMCTRFIHTYGCGHQVVEKAPCATSRSAPCGVLKTTHVKHDEKCDSCDG</sequence>
<name>A0ABR1K9B7_9PEZI</name>
<evidence type="ECO:0000313" key="1">
    <source>
        <dbReference type="EMBL" id="KAK7510399.1"/>
    </source>
</evidence>
<comment type="caution">
    <text evidence="1">The sequence shown here is derived from an EMBL/GenBank/DDBJ whole genome shotgun (WGS) entry which is preliminary data.</text>
</comment>
<protein>
    <submittedName>
        <fullName evidence="1">Uncharacterized protein</fullName>
    </submittedName>
</protein>
<dbReference type="Proteomes" id="UP001363622">
    <property type="component" value="Unassembled WGS sequence"/>
</dbReference>